<dbReference type="AlphaFoldDB" id="A0A9C6XSC3"/>
<dbReference type="RefSeq" id="XP_052129237.1">
    <property type="nucleotide sequence ID" value="XM_052273277.1"/>
</dbReference>
<accession>A0A9C6XSC3</accession>
<evidence type="ECO:0000313" key="2">
    <source>
        <dbReference type="Proteomes" id="UP000504606"/>
    </source>
</evidence>
<evidence type="ECO:0000256" key="1">
    <source>
        <dbReference type="SAM" id="MobiDB-lite"/>
    </source>
</evidence>
<gene>
    <name evidence="3" type="primary">LOC127750790</name>
</gene>
<name>A0A9C6XSC3_FRAOC</name>
<sequence>MGEPEFFLLYAKKDDSFCVVSCSDVIFECPVAVNDQVKFMYTQDGVKKQYAGVVKEFGDDFKTLVDRLPYWNKTRQKPKVPSARRKSRQSKQSRQPKKVQSLSATELKSVVLMSCCGLCVVFQPHSYLIFVLGRSQLSQ</sequence>
<evidence type="ECO:0000313" key="3">
    <source>
        <dbReference type="RefSeq" id="XP_052129237.1"/>
    </source>
</evidence>
<protein>
    <submittedName>
        <fullName evidence="3">Uncharacterized protein LOC127750790</fullName>
    </submittedName>
</protein>
<proteinExistence type="predicted"/>
<reference evidence="3" key="1">
    <citation type="submission" date="2025-08" db="UniProtKB">
        <authorList>
            <consortium name="RefSeq"/>
        </authorList>
    </citation>
    <scope>IDENTIFICATION</scope>
    <source>
        <tissue evidence="3">Whole organism</tissue>
    </source>
</reference>
<keyword evidence="2" id="KW-1185">Reference proteome</keyword>
<dbReference type="KEGG" id="foc:127750790"/>
<dbReference type="Proteomes" id="UP000504606">
    <property type="component" value="Unplaced"/>
</dbReference>
<feature type="region of interest" description="Disordered" evidence="1">
    <location>
        <begin position="72"/>
        <end position="102"/>
    </location>
</feature>
<feature type="compositionally biased region" description="Basic residues" evidence="1">
    <location>
        <begin position="74"/>
        <end position="97"/>
    </location>
</feature>
<dbReference type="GeneID" id="127750790"/>
<organism evidence="2 3">
    <name type="scientific">Frankliniella occidentalis</name>
    <name type="common">Western flower thrips</name>
    <name type="synonym">Euthrips occidentalis</name>
    <dbReference type="NCBI Taxonomy" id="133901"/>
    <lineage>
        <taxon>Eukaryota</taxon>
        <taxon>Metazoa</taxon>
        <taxon>Ecdysozoa</taxon>
        <taxon>Arthropoda</taxon>
        <taxon>Hexapoda</taxon>
        <taxon>Insecta</taxon>
        <taxon>Pterygota</taxon>
        <taxon>Neoptera</taxon>
        <taxon>Paraneoptera</taxon>
        <taxon>Thysanoptera</taxon>
        <taxon>Terebrantia</taxon>
        <taxon>Thripoidea</taxon>
        <taxon>Thripidae</taxon>
        <taxon>Frankliniella</taxon>
    </lineage>
</organism>